<evidence type="ECO:0000256" key="3">
    <source>
        <dbReference type="ARBA" id="ARBA00022989"/>
    </source>
</evidence>
<dbReference type="Pfam" id="PF11710">
    <property type="entry name" value="Git3"/>
    <property type="match status" value="1"/>
</dbReference>
<gene>
    <name evidence="7" type="ORF">M437DRAFT_63671</name>
</gene>
<dbReference type="Gene3D" id="1.20.1070.10">
    <property type="entry name" value="Rhodopsin 7-helix transmembrane proteins"/>
    <property type="match status" value="1"/>
</dbReference>
<dbReference type="GeneID" id="63917662"/>
<evidence type="ECO:0000313" key="8">
    <source>
        <dbReference type="Proteomes" id="UP000030672"/>
    </source>
</evidence>
<dbReference type="PANTHER" id="PTHR23112">
    <property type="entry name" value="G PROTEIN-COUPLED RECEPTOR 157-RELATED"/>
    <property type="match status" value="1"/>
</dbReference>
<comment type="subcellular location">
    <subcellularLocation>
        <location evidence="1">Membrane</location>
        <topology evidence="1">Multi-pass membrane protein</topology>
    </subcellularLocation>
</comment>
<feature type="transmembrane region" description="Helical" evidence="5">
    <location>
        <begin position="328"/>
        <end position="346"/>
    </location>
</feature>
<evidence type="ECO:0000256" key="1">
    <source>
        <dbReference type="ARBA" id="ARBA00004141"/>
    </source>
</evidence>
<organism evidence="7 8">
    <name type="scientific">Aureobasidium melanogenum (strain CBS 110374)</name>
    <name type="common">Aureobasidium pullulans var. melanogenum</name>
    <dbReference type="NCBI Taxonomy" id="1043003"/>
    <lineage>
        <taxon>Eukaryota</taxon>
        <taxon>Fungi</taxon>
        <taxon>Dikarya</taxon>
        <taxon>Ascomycota</taxon>
        <taxon>Pezizomycotina</taxon>
        <taxon>Dothideomycetes</taxon>
        <taxon>Dothideomycetidae</taxon>
        <taxon>Dothideales</taxon>
        <taxon>Saccotheciaceae</taxon>
        <taxon>Aureobasidium</taxon>
    </lineage>
</organism>
<evidence type="ECO:0000256" key="2">
    <source>
        <dbReference type="ARBA" id="ARBA00022692"/>
    </source>
</evidence>
<proteinExistence type="predicted"/>
<dbReference type="GO" id="GO:0007189">
    <property type="term" value="P:adenylate cyclase-activating G protein-coupled receptor signaling pathway"/>
    <property type="evidence" value="ECO:0007669"/>
    <property type="project" value="TreeGrafter"/>
</dbReference>
<feature type="transmembrane region" description="Helical" evidence="5">
    <location>
        <begin position="178"/>
        <end position="198"/>
    </location>
</feature>
<evidence type="ECO:0000313" key="7">
    <source>
        <dbReference type="EMBL" id="KEQ65011.1"/>
    </source>
</evidence>
<dbReference type="SUPFAM" id="SSF81321">
    <property type="entry name" value="Family A G protein-coupled receptor-like"/>
    <property type="match status" value="1"/>
</dbReference>
<dbReference type="Proteomes" id="UP000030672">
    <property type="component" value="Unassembled WGS sequence"/>
</dbReference>
<evidence type="ECO:0000256" key="5">
    <source>
        <dbReference type="SAM" id="Phobius"/>
    </source>
</evidence>
<dbReference type="AlphaFoldDB" id="A0A074WRE4"/>
<protein>
    <recommendedName>
        <fullName evidence="6">Glucose receptor Git3-like N-terminal domain-containing protein</fullName>
    </recommendedName>
</protein>
<keyword evidence="8" id="KW-1185">Reference proteome</keyword>
<feature type="transmembrane region" description="Helical" evidence="5">
    <location>
        <begin position="132"/>
        <end position="158"/>
    </location>
</feature>
<dbReference type="InterPro" id="IPR023041">
    <property type="entry name" value="Glucose_rcpt_Git3-like_N"/>
</dbReference>
<dbReference type="PROSITE" id="PS51257">
    <property type="entry name" value="PROKAR_LIPOPROTEIN"/>
    <property type="match status" value="1"/>
</dbReference>
<dbReference type="RefSeq" id="XP_040882034.1">
    <property type="nucleotide sequence ID" value="XM_041024289.1"/>
</dbReference>
<dbReference type="GO" id="GO:0004930">
    <property type="term" value="F:G protein-coupled receptor activity"/>
    <property type="evidence" value="ECO:0007669"/>
    <property type="project" value="TreeGrafter"/>
</dbReference>
<feature type="transmembrane region" description="Helical" evidence="5">
    <location>
        <begin position="7"/>
        <end position="31"/>
    </location>
</feature>
<keyword evidence="4 5" id="KW-0472">Membrane</keyword>
<dbReference type="HOGENOM" id="CLU_032576_0_1_1"/>
<feature type="domain" description="Glucose receptor Git3-like N-terminal" evidence="6">
    <location>
        <begin position="7"/>
        <end position="206"/>
    </location>
</feature>
<feature type="transmembrane region" description="Helical" evidence="5">
    <location>
        <begin position="366"/>
        <end position="384"/>
    </location>
</feature>
<sequence length="396" mass="43620">MVFRPSLQILTLAASILSCTATFAALCYVVFTRRRLQESLRHALVINLLTAEFINSTNNSVSGVVSVMHAGDLEAGSSCTANGFLGQFSVQVSLLKSSGELAVAVDFGVLSIAISTLALVYSPTHDCKQSLLFRCIACGLVWLIGLTTSCIILGLQAFGPVSGNWCWIKEDRLALRYGLAHGWRFGVILGIIAIYICIARKLCRQYSWLRRHTYRGDFEITTGSTDAGQTTPVKREFVTPKHHLKYGPLGCAGKNIGMDEIVSVSDGSRRENSLPVPTVHVEFDGQCIATTHDHKQTQSLLEAKSVQTFDTEASPQPFQPAFFEDPRIQVVVQMTAYPILYVLLWIPGIVNRGIEASGRTSITLQYLQASTQLIGLADSIIFAIQQRNRKRIYRKT</sequence>
<dbReference type="GO" id="GO:0005886">
    <property type="term" value="C:plasma membrane"/>
    <property type="evidence" value="ECO:0007669"/>
    <property type="project" value="TreeGrafter"/>
</dbReference>
<name>A0A074WRE4_AURM1</name>
<reference evidence="7 8" key="1">
    <citation type="journal article" date="2014" name="BMC Genomics">
        <title>Genome sequencing of four Aureobasidium pullulans varieties: biotechnological potential, stress tolerance, and description of new species.</title>
        <authorList>
            <person name="Gostin Ar C."/>
            <person name="Ohm R.A."/>
            <person name="Kogej T."/>
            <person name="Sonjak S."/>
            <person name="Turk M."/>
            <person name="Zajc J."/>
            <person name="Zalar P."/>
            <person name="Grube M."/>
            <person name="Sun H."/>
            <person name="Han J."/>
            <person name="Sharma A."/>
            <person name="Chiniquy J."/>
            <person name="Ngan C.Y."/>
            <person name="Lipzen A."/>
            <person name="Barry K."/>
            <person name="Grigoriev I.V."/>
            <person name="Gunde-Cimerman N."/>
        </authorList>
    </citation>
    <scope>NUCLEOTIDE SEQUENCE [LARGE SCALE GENOMIC DNA]</scope>
    <source>
        <strain evidence="7 8">CBS 110374</strain>
    </source>
</reference>
<dbReference type="EMBL" id="KL584827">
    <property type="protein sequence ID" value="KEQ65011.1"/>
    <property type="molecule type" value="Genomic_DNA"/>
</dbReference>
<dbReference type="PANTHER" id="PTHR23112:SF37">
    <property type="entry name" value="G PROTEIN-COUPLED RECEPTOR GPR1"/>
    <property type="match status" value="1"/>
</dbReference>
<evidence type="ECO:0000256" key="4">
    <source>
        <dbReference type="ARBA" id="ARBA00023136"/>
    </source>
</evidence>
<dbReference type="STRING" id="1043003.A0A074WRE4"/>
<keyword evidence="3 5" id="KW-1133">Transmembrane helix</keyword>
<keyword evidence="2 5" id="KW-0812">Transmembrane</keyword>
<evidence type="ECO:0000259" key="6">
    <source>
        <dbReference type="Pfam" id="PF11710"/>
    </source>
</evidence>
<accession>A0A074WRE4</accession>